<dbReference type="Proteomes" id="UP000431401">
    <property type="component" value="Unassembled WGS sequence"/>
</dbReference>
<evidence type="ECO:0000259" key="2">
    <source>
        <dbReference type="Pfam" id="PF01643"/>
    </source>
</evidence>
<dbReference type="Gene3D" id="3.10.129.10">
    <property type="entry name" value="Hotdog Thioesterase"/>
    <property type="match status" value="1"/>
</dbReference>
<sequence length="261" mass="29644">MTSPFARVPHASQPAMDRPLPPLPEAGHIFDRTLRLTPTDLDGDDCLRPDGIARHIHETGIEHLAATHLLAGNPHWTVRRTVVDVIEPIAYPAELRLRRWCSGLASMWSAMRLRLDTDRGGLIETEGFWVHLNPDTRNPARISDRYLQLMATTAAPEPLSWRPWLRAPLPASMGDRFPLRRSDFDHFGQLAATTYWAGVYEYLTDAGDVTARPHRYILECHKAVRPGEHVDIYTDRGRDGLTIWFAVDRDVRALAQLRRAP</sequence>
<organism evidence="3 4">
    <name type="scientific">Nocardia aurantia</name>
    <dbReference type="NCBI Taxonomy" id="2585199"/>
    <lineage>
        <taxon>Bacteria</taxon>
        <taxon>Bacillati</taxon>
        <taxon>Actinomycetota</taxon>
        <taxon>Actinomycetes</taxon>
        <taxon>Mycobacteriales</taxon>
        <taxon>Nocardiaceae</taxon>
        <taxon>Nocardia</taxon>
    </lineage>
</organism>
<dbReference type="Pfam" id="PF01643">
    <property type="entry name" value="Acyl-ACP_TE"/>
    <property type="match status" value="1"/>
</dbReference>
<name>A0A7K0DQR2_9NOCA</name>
<dbReference type="GO" id="GO:0006633">
    <property type="term" value="P:fatty acid biosynthetic process"/>
    <property type="evidence" value="ECO:0007669"/>
    <property type="project" value="InterPro"/>
</dbReference>
<reference evidence="3 4" key="1">
    <citation type="submission" date="2019-10" db="EMBL/GenBank/DDBJ databases">
        <title>Nocardia macrotermitis sp. nov. and Nocardia aurantia sp. nov., isolated from the gut of fungus growing-termite Macrotermes natalensis.</title>
        <authorList>
            <person name="Benndorf R."/>
            <person name="Schwitalla J."/>
            <person name="Martin K."/>
            <person name="De Beer W."/>
            <person name="Kaster A.-K."/>
            <person name="Vollmers J."/>
            <person name="Poulsen M."/>
            <person name="Beemelmanns C."/>
        </authorList>
    </citation>
    <scope>NUCLEOTIDE SEQUENCE [LARGE SCALE GENOMIC DNA]</scope>
    <source>
        <strain evidence="3 4">RB56</strain>
    </source>
</reference>
<dbReference type="AlphaFoldDB" id="A0A7K0DQR2"/>
<proteinExistence type="predicted"/>
<feature type="region of interest" description="Disordered" evidence="1">
    <location>
        <begin position="1"/>
        <end position="23"/>
    </location>
</feature>
<evidence type="ECO:0000313" key="4">
    <source>
        <dbReference type="Proteomes" id="UP000431401"/>
    </source>
</evidence>
<gene>
    <name evidence="3" type="ORF">NRB56_34500</name>
</gene>
<dbReference type="RefSeq" id="WP_194290893.1">
    <property type="nucleotide sequence ID" value="NZ_WEGI01000007.1"/>
</dbReference>
<protein>
    <recommendedName>
        <fullName evidence="2">Acyl-ACP thioesterase N-terminal hotdog domain-containing protein</fullName>
    </recommendedName>
</protein>
<accession>A0A7K0DQR2</accession>
<evidence type="ECO:0000313" key="3">
    <source>
        <dbReference type="EMBL" id="MQY27867.1"/>
    </source>
</evidence>
<dbReference type="EMBL" id="WEGI01000007">
    <property type="protein sequence ID" value="MQY27867.1"/>
    <property type="molecule type" value="Genomic_DNA"/>
</dbReference>
<dbReference type="InterPro" id="IPR029069">
    <property type="entry name" value="HotDog_dom_sf"/>
</dbReference>
<dbReference type="SUPFAM" id="SSF54637">
    <property type="entry name" value="Thioesterase/thiol ester dehydrase-isomerase"/>
    <property type="match status" value="1"/>
</dbReference>
<evidence type="ECO:0000256" key="1">
    <source>
        <dbReference type="SAM" id="MobiDB-lite"/>
    </source>
</evidence>
<feature type="domain" description="Acyl-ACP thioesterase N-terminal hotdog" evidence="2">
    <location>
        <begin position="30"/>
        <end position="148"/>
    </location>
</feature>
<dbReference type="InterPro" id="IPR002864">
    <property type="entry name" value="Acyl-ACP_thioesterase_NHD"/>
</dbReference>
<keyword evidence="4" id="KW-1185">Reference proteome</keyword>
<comment type="caution">
    <text evidence="3">The sequence shown here is derived from an EMBL/GenBank/DDBJ whole genome shotgun (WGS) entry which is preliminary data.</text>
</comment>
<dbReference type="GO" id="GO:0016790">
    <property type="term" value="F:thiolester hydrolase activity"/>
    <property type="evidence" value="ECO:0007669"/>
    <property type="project" value="InterPro"/>
</dbReference>